<dbReference type="Proteomes" id="UP000026961">
    <property type="component" value="Chromosome 11"/>
</dbReference>
<dbReference type="Gramene" id="OGLUM11G00290.1">
    <property type="protein sequence ID" value="OGLUM11G00290.1"/>
    <property type="gene ID" value="OGLUM11G00290"/>
</dbReference>
<evidence type="ECO:0000313" key="1">
    <source>
        <dbReference type="EnsemblPlants" id="OGLUM11G00290.1"/>
    </source>
</evidence>
<organism evidence="1">
    <name type="scientific">Oryza glumipatula</name>
    <dbReference type="NCBI Taxonomy" id="40148"/>
    <lineage>
        <taxon>Eukaryota</taxon>
        <taxon>Viridiplantae</taxon>
        <taxon>Streptophyta</taxon>
        <taxon>Embryophyta</taxon>
        <taxon>Tracheophyta</taxon>
        <taxon>Spermatophyta</taxon>
        <taxon>Magnoliopsida</taxon>
        <taxon>Liliopsida</taxon>
        <taxon>Poales</taxon>
        <taxon>Poaceae</taxon>
        <taxon>BOP clade</taxon>
        <taxon>Oryzoideae</taxon>
        <taxon>Oryzeae</taxon>
        <taxon>Oryzinae</taxon>
        <taxon>Oryza</taxon>
    </lineage>
</organism>
<dbReference type="HOGENOM" id="CLU_2761878_0_0_1"/>
<sequence length="70" mass="7730">MPKSKSNRPGNCPLSTSSSIFCRSNSSAITLSKTKKKPGLERKGKVVADIKDVVNNYANAYVFTYDNMRN</sequence>
<keyword evidence="2" id="KW-1185">Reference proteome</keyword>
<accession>A0A0E0BEF3</accession>
<protein>
    <submittedName>
        <fullName evidence="1">Uncharacterized protein</fullName>
    </submittedName>
</protein>
<proteinExistence type="predicted"/>
<name>A0A0E0BEF3_9ORYZ</name>
<dbReference type="STRING" id="40148.A0A0E0BEF3"/>
<reference evidence="1" key="1">
    <citation type="submission" date="2015-04" db="UniProtKB">
        <authorList>
            <consortium name="EnsemblPlants"/>
        </authorList>
    </citation>
    <scope>IDENTIFICATION</scope>
</reference>
<dbReference type="EnsemblPlants" id="OGLUM11G00290.1">
    <property type="protein sequence ID" value="OGLUM11G00290.1"/>
    <property type="gene ID" value="OGLUM11G00290"/>
</dbReference>
<evidence type="ECO:0000313" key="2">
    <source>
        <dbReference type="Proteomes" id="UP000026961"/>
    </source>
</evidence>
<reference evidence="1" key="2">
    <citation type="submission" date="2018-05" db="EMBL/GenBank/DDBJ databases">
        <title>OgluRS3 (Oryza glumaepatula Reference Sequence Version 3).</title>
        <authorList>
            <person name="Zhang J."/>
            <person name="Kudrna D."/>
            <person name="Lee S."/>
            <person name="Talag J."/>
            <person name="Welchert J."/>
            <person name="Wing R.A."/>
        </authorList>
    </citation>
    <scope>NUCLEOTIDE SEQUENCE [LARGE SCALE GENOMIC DNA]</scope>
</reference>
<dbReference type="AlphaFoldDB" id="A0A0E0BEF3"/>